<reference evidence="1" key="1">
    <citation type="submission" date="2021-06" db="EMBL/GenBank/DDBJ databases">
        <title>Thalassococcus sp. CAU 1522 isolated from sea sand, Republic of Korea.</title>
        <authorList>
            <person name="Kim W."/>
        </authorList>
    </citation>
    <scope>NUCLEOTIDE SEQUENCE</scope>
    <source>
        <strain evidence="1">CAU 1522</strain>
    </source>
</reference>
<evidence type="ECO:0000313" key="2">
    <source>
        <dbReference type="Proteomes" id="UP001166293"/>
    </source>
</evidence>
<sequence length="92" mass="9751">MQVYDITISSPLGETPARISFADGQGHMTGKGGSGPMEALEQVDDNLTFNVRIDRPMPMTMKFKGRIDGDSLSGTVKFGMFASGTFAGSKSA</sequence>
<dbReference type="Proteomes" id="UP001166293">
    <property type="component" value="Unassembled WGS sequence"/>
</dbReference>
<protein>
    <submittedName>
        <fullName evidence="1">Uncharacterized protein</fullName>
    </submittedName>
</protein>
<keyword evidence="2" id="KW-1185">Reference proteome</keyword>
<name>A0ABS6N3Z1_9RHOB</name>
<proteinExistence type="predicted"/>
<organism evidence="1 2">
    <name type="scientific">Thalassococcus arenae</name>
    <dbReference type="NCBI Taxonomy" id="2851652"/>
    <lineage>
        <taxon>Bacteria</taxon>
        <taxon>Pseudomonadati</taxon>
        <taxon>Pseudomonadota</taxon>
        <taxon>Alphaproteobacteria</taxon>
        <taxon>Rhodobacterales</taxon>
        <taxon>Roseobacteraceae</taxon>
        <taxon>Thalassococcus</taxon>
    </lineage>
</organism>
<dbReference type="RefSeq" id="WP_217776578.1">
    <property type="nucleotide sequence ID" value="NZ_JAHRWL010000001.1"/>
</dbReference>
<dbReference type="EMBL" id="JAHRWL010000001">
    <property type="protein sequence ID" value="MBV2358726.1"/>
    <property type="molecule type" value="Genomic_DNA"/>
</dbReference>
<accession>A0ABS6N3Z1</accession>
<comment type="caution">
    <text evidence="1">The sequence shown here is derived from an EMBL/GenBank/DDBJ whole genome shotgun (WGS) entry which is preliminary data.</text>
</comment>
<gene>
    <name evidence="1" type="ORF">KUH32_02990</name>
</gene>
<evidence type="ECO:0000313" key="1">
    <source>
        <dbReference type="EMBL" id="MBV2358726.1"/>
    </source>
</evidence>